<name>A0ABU7ULB7_9CLOT</name>
<comment type="caution">
    <text evidence="7">The sequence shown here is derived from an EMBL/GenBank/DDBJ whole genome shotgun (WGS) entry which is preliminary data.</text>
</comment>
<organism evidence="7 8">
    <name type="scientific">Clostridium frigoriphilum</name>
    <dbReference type="NCBI Taxonomy" id="443253"/>
    <lineage>
        <taxon>Bacteria</taxon>
        <taxon>Bacillati</taxon>
        <taxon>Bacillota</taxon>
        <taxon>Clostridia</taxon>
        <taxon>Eubacteriales</taxon>
        <taxon>Clostridiaceae</taxon>
        <taxon>Clostridium</taxon>
    </lineage>
</organism>
<dbReference type="Gene3D" id="1.20.1330.10">
    <property type="entry name" value="f41 fragment of flagellin, N-terminal domain"/>
    <property type="match status" value="2"/>
</dbReference>
<dbReference type="Gene3D" id="6.10.10.10">
    <property type="entry name" value="Flagellar export chaperone, C-terminal domain"/>
    <property type="match status" value="1"/>
</dbReference>
<comment type="function">
    <text evidence="4">Flagellin is the subunit protein which polymerizes to form the filaments of bacterial flagella.</text>
</comment>
<dbReference type="RefSeq" id="WP_253201616.1">
    <property type="nucleotide sequence ID" value="NZ_JAZHFS010000001.1"/>
</dbReference>
<evidence type="ECO:0000256" key="2">
    <source>
        <dbReference type="ARBA" id="ARBA00020110"/>
    </source>
</evidence>
<evidence type="ECO:0000256" key="1">
    <source>
        <dbReference type="ARBA" id="ARBA00005709"/>
    </source>
</evidence>
<dbReference type="InterPro" id="IPR001492">
    <property type="entry name" value="Flagellin"/>
</dbReference>
<gene>
    <name evidence="7" type="ORF">SJI18_02285</name>
</gene>
<evidence type="ECO:0000259" key="6">
    <source>
        <dbReference type="Pfam" id="PF00700"/>
    </source>
</evidence>
<reference evidence="7 8" key="1">
    <citation type="submission" date="2023-11" db="EMBL/GenBank/DDBJ databases">
        <title>Draft genome sequence of a psychrophilic Clostridium strain from permafrost water brine.</title>
        <authorList>
            <person name="Shcherbakova V.A."/>
            <person name="Trubitsyn V.E."/>
            <person name="Zakharyuk A.G."/>
        </authorList>
    </citation>
    <scope>NUCLEOTIDE SEQUENCE [LARGE SCALE GENOMIC DNA]</scope>
    <source>
        <strain evidence="7 8">14F</strain>
    </source>
</reference>
<dbReference type="InterPro" id="IPR046358">
    <property type="entry name" value="Flagellin_C"/>
</dbReference>
<dbReference type="InterPro" id="IPR001029">
    <property type="entry name" value="Flagellin_N"/>
</dbReference>
<keyword evidence="3 4" id="KW-0975">Bacterial flagellum</keyword>
<dbReference type="EMBL" id="JAZHFS010000001">
    <property type="protein sequence ID" value="MEF2111128.1"/>
    <property type="molecule type" value="Genomic_DNA"/>
</dbReference>
<keyword evidence="7" id="KW-0969">Cilium</keyword>
<keyword evidence="7" id="KW-0966">Cell projection</keyword>
<dbReference type="InterPro" id="IPR042187">
    <property type="entry name" value="Flagellin_C_sub2"/>
</dbReference>
<comment type="subcellular location">
    <subcellularLocation>
        <location evidence="4">Secreted</location>
    </subcellularLocation>
    <subcellularLocation>
        <location evidence="4">Bacterial flagellum</location>
    </subcellularLocation>
</comment>
<proteinExistence type="inferred from homology"/>
<evidence type="ECO:0000256" key="4">
    <source>
        <dbReference type="RuleBase" id="RU362073"/>
    </source>
</evidence>
<feature type="domain" description="Flagellin C-terminal" evidence="6">
    <location>
        <begin position="707"/>
        <end position="792"/>
    </location>
</feature>
<dbReference type="Pfam" id="PF00669">
    <property type="entry name" value="Flagellin_N"/>
    <property type="match status" value="1"/>
</dbReference>
<dbReference type="Gene3D" id="3.30.70.2120">
    <property type="match status" value="1"/>
</dbReference>
<dbReference type="PRINTS" id="PR00207">
    <property type="entry name" value="FLAGELLIN"/>
</dbReference>
<keyword evidence="8" id="KW-1185">Reference proteome</keyword>
<accession>A0ABU7ULB7</accession>
<dbReference type="Proteomes" id="UP001498469">
    <property type="component" value="Unassembled WGS sequence"/>
</dbReference>
<comment type="similarity">
    <text evidence="1 4">Belongs to the bacterial flagellin family.</text>
</comment>
<dbReference type="Pfam" id="PF00700">
    <property type="entry name" value="Flagellin_C"/>
    <property type="match status" value="1"/>
</dbReference>
<keyword evidence="7" id="KW-0282">Flagellum</keyword>
<protein>
    <recommendedName>
        <fullName evidence="2 4">Flagellin</fullName>
    </recommendedName>
</protein>
<evidence type="ECO:0000259" key="5">
    <source>
        <dbReference type="Pfam" id="PF00669"/>
    </source>
</evidence>
<dbReference type="SUPFAM" id="SSF64518">
    <property type="entry name" value="Phase 1 flagellin"/>
    <property type="match status" value="2"/>
</dbReference>
<sequence length="793" mass="79861">MIINHNLGAMNANRNMSINSSNANKSMQKLSSGLRINGAADDAAGLSISEKMRGQIRGLDQASANAQDGISMAQTAEGALNETTSILQRVRELANQAANGTNTEGDRSSMQDEVNQLSSEVNRIGNTTEFNTQKVLNGGTGSTDGTKITKATGADKTLSAAMTTGTVAADTNATKTLGAVTSSAAITGTTATTGVMVSAAGTTSAGTKITVNGVDFNAGGVAIAGTAADKATLEALTGTNAAGQTVTLGSMATVTAAANSITIASNNKGASASVAVSADSASFLNANAAKTTTNGTGSQLVVDGNKTFELSNTTLAGTAADITTLGNLLSTDGLTKLSDSVNITLVAGKLDFTSKSAGTTSSITINGAADAALGTTAPDIAAATKTTNGTNGSRIVVDNTTFNLGGVAIDTTSAATIATSIDSLKNVTSGGVKLGDLVDIKNNGGKLEFSAKSTGKTSTISFTSTAADSYLGTSAADTAAIAGTTDTTIGADTTVEKAGLQAGKALGTTADISLAANSTFKVAVGTDSDVTVTLNKSAAAAVYNTSNSDKNVSQSEMDRLLKDVNSSLQDAGLSGKVSASLSADNKIQFISETNSNIEVKDGTNTPLASNLGFTDKATDMGKNANVQQVVGAGAQGSGFTTSFQIGANKGQTMTLSINDMRSAALGITGNAGQQGFTKTNGVTNGTTDVKQESALNVMTKEDATKSLDIIDKAIASVSTERGKLGAVQNRLDHTINNLGTSSENLTTAESRIRDVDMAKEMTNFSKNNILNQAAQAMLVQANQQPQQVLALLR</sequence>
<dbReference type="PANTHER" id="PTHR42792:SF2">
    <property type="entry name" value="FLAGELLIN"/>
    <property type="match status" value="1"/>
</dbReference>
<evidence type="ECO:0000313" key="7">
    <source>
        <dbReference type="EMBL" id="MEF2111128.1"/>
    </source>
</evidence>
<dbReference type="PANTHER" id="PTHR42792">
    <property type="entry name" value="FLAGELLIN"/>
    <property type="match status" value="1"/>
</dbReference>
<keyword evidence="4" id="KW-0964">Secreted</keyword>
<feature type="domain" description="Flagellin N-terminal" evidence="5">
    <location>
        <begin position="3"/>
        <end position="138"/>
    </location>
</feature>
<evidence type="ECO:0000313" key="8">
    <source>
        <dbReference type="Proteomes" id="UP001498469"/>
    </source>
</evidence>
<evidence type="ECO:0000256" key="3">
    <source>
        <dbReference type="ARBA" id="ARBA00023143"/>
    </source>
</evidence>